<dbReference type="InterPro" id="IPR050093">
    <property type="entry name" value="ABC_SmlMolc_Importer"/>
</dbReference>
<dbReference type="GeneID" id="66131722"/>
<keyword evidence="9" id="KW-0067">ATP-binding</keyword>
<dbReference type="InterPro" id="IPR003593">
    <property type="entry name" value="AAA+_ATPase"/>
</dbReference>
<proteinExistence type="inferred from homology"/>
<dbReference type="GO" id="GO:0005524">
    <property type="term" value="F:ATP binding"/>
    <property type="evidence" value="ECO:0007669"/>
    <property type="project" value="UniProtKB-KW"/>
</dbReference>
<evidence type="ECO:0000256" key="3">
    <source>
        <dbReference type="ARBA" id="ARBA00038781"/>
    </source>
</evidence>
<dbReference type="InterPro" id="IPR003439">
    <property type="entry name" value="ABC_transporter-like_ATP-bd"/>
</dbReference>
<dbReference type="InterPro" id="IPR005670">
    <property type="entry name" value="PstB-like"/>
</dbReference>
<comment type="catalytic activity">
    <reaction evidence="6">
        <text>tungstate(in) + ATP + H2O = tungstate(out) + ADP + phosphate + H(+)</text>
        <dbReference type="Rhea" id="RHEA:35027"/>
        <dbReference type="ChEBI" id="CHEBI:15377"/>
        <dbReference type="ChEBI" id="CHEBI:15378"/>
        <dbReference type="ChEBI" id="CHEBI:30616"/>
        <dbReference type="ChEBI" id="CHEBI:43474"/>
        <dbReference type="ChEBI" id="CHEBI:46502"/>
        <dbReference type="ChEBI" id="CHEBI:456216"/>
        <dbReference type="EC" id="7.3.2.6"/>
    </reaction>
</comment>
<accession>A0ABN5XM07</accession>
<evidence type="ECO:0000256" key="4">
    <source>
        <dbReference type="ARBA" id="ARBA00039025"/>
    </source>
</evidence>
<evidence type="ECO:0000256" key="5">
    <source>
        <dbReference type="ARBA" id="ARBA00041133"/>
    </source>
</evidence>
<dbReference type="InterPro" id="IPR005116">
    <property type="entry name" value="Transp-assoc_OB_typ1"/>
</dbReference>
<keyword evidence="10" id="KW-1185">Reference proteome</keyword>
<evidence type="ECO:0000313" key="10">
    <source>
        <dbReference type="Proteomes" id="UP000824969"/>
    </source>
</evidence>
<reference evidence="9 10" key="1">
    <citation type="submission" date="2019-06" db="EMBL/GenBank/DDBJ databases">
        <title>Complete genome sequence of Methanoculleus chikugoensis strain MG62.</title>
        <authorList>
            <person name="Asakawa S."/>
            <person name="Dianou D."/>
        </authorList>
    </citation>
    <scope>NUCLEOTIDE SEQUENCE [LARGE SCALE GENOMIC DNA]</scope>
    <source>
        <strain evidence="9 10">MG62</strain>
    </source>
</reference>
<dbReference type="InterPro" id="IPR017871">
    <property type="entry name" value="ABC_transporter-like_CS"/>
</dbReference>
<dbReference type="PROSITE" id="PS51866">
    <property type="entry name" value="MOP"/>
    <property type="match status" value="1"/>
</dbReference>
<dbReference type="EC" id="7.3.2.6" evidence="4"/>
<evidence type="ECO:0000259" key="8">
    <source>
        <dbReference type="PROSITE" id="PS51866"/>
    </source>
</evidence>
<comment type="subunit">
    <text evidence="3">The complex is composed of two ATP-binding proteins (WtpC), two transmembrane proteins (WtpB) and a solute-binding protein (WtpA).</text>
</comment>
<keyword evidence="1" id="KW-0813">Transport</keyword>
<dbReference type="PANTHER" id="PTHR42781:SF9">
    <property type="entry name" value="AMINO ACID ABC TRANSPORTER, ATP-BINDING PROTEIN-RELATED"/>
    <property type="match status" value="1"/>
</dbReference>
<dbReference type="RefSeq" id="WP_221057011.1">
    <property type="nucleotide sequence ID" value="NZ_AP019781.1"/>
</dbReference>
<feature type="domain" description="Mop" evidence="8">
    <location>
        <begin position="293"/>
        <end position="357"/>
    </location>
</feature>
<dbReference type="CDD" id="cd03260">
    <property type="entry name" value="ABC_PstB_phosphate_transporter"/>
    <property type="match status" value="1"/>
</dbReference>
<dbReference type="PANTHER" id="PTHR42781">
    <property type="entry name" value="SPERMIDINE/PUTRESCINE IMPORT ATP-BINDING PROTEIN POTA"/>
    <property type="match status" value="1"/>
</dbReference>
<evidence type="ECO:0000256" key="1">
    <source>
        <dbReference type="ARBA" id="ARBA00022448"/>
    </source>
</evidence>
<comment type="similarity">
    <text evidence="2">Belongs to the ABC transporter superfamily. Sulfate/tungstate importer (TC 3.A.1.6) family.</text>
</comment>
<sequence>MAIIEAQGIRKSYGSLLALHDVDIAVEEGEILALIGPSGSGKSTLLRVLDLIEPATEGELSIFGIDVVEERGRWLDLRRRMGMLFQRPIVFNASVYDNVAMGLRYRRASGDEIDRRVREALEAVGLSRYTRSRATDLSGGEQQRVALSRVLVTDPEVLFLDEPTANLDPTSTATIEEIVVRLNREAGMTVLISTHDLAQGQRLAHRVGVMIEGTIAQTGPSSDVFRAPKDRRIARFVGVQNIIPGRVVSRSEGLTTVEVGGRQILSATPPPADEVEMVIRGEDVSLHRREPMHEEAENLFPAMVTRIEPAAPFVNVTVRCGCDLVALVTARRADALGLREGMEVWVSLQAKAVHLIPREER</sequence>
<evidence type="ECO:0000313" key="9">
    <source>
        <dbReference type="EMBL" id="BBL68998.1"/>
    </source>
</evidence>
<dbReference type="SMART" id="SM00382">
    <property type="entry name" value="AAA"/>
    <property type="match status" value="1"/>
</dbReference>
<dbReference type="InterPro" id="IPR004606">
    <property type="entry name" value="Mop_domain"/>
</dbReference>
<evidence type="ECO:0000256" key="2">
    <source>
        <dbReference type="ARBA" id="ARBA00038307"/>
    </source>
</evidence>
<dbReference type="EMBL" id="AP019781">
    <property type="protein sequence ID" value="BBL68998.1"/>
    <property type="molecule type" value="Genomic_DNA"/>
</dbReference>
<dbReference type="Pfam" id="PF03459">
    <property type="entry name" value="TOBE"/>
    <property type="match status" value="1"/>
</dbReference>
<evidence type="ECO:0000259" key="7">
    <source>
        <dbReference type="PROSITE" id="PS50893"/>
    </source>
</evidence>
<name>A0ABN5XM07_9EURY</name>
<dbReference type="PROSITE" id="PS50893">
    <property type="entry name" value="ABC_TRANSPORTER_2"/>
    <property type="match status" value="1"/>
</dbReference>
<dbReference type="PROSITE" id="PS00211">
    <property type="entry name" value="ABC_TRANSPORTER_1"/>
    <property type="match status" value="1"/>
</dbReference>
<dbReference type="Proteomes" id="UP000824969">
    <property type="component" value="Chromosome"/>
</dbReference>
<dbReference type="Pfam" id="PF00005">
    <property type="entry name" value="ABC_tran"/>
    <property type="match status" value="1"/>
</dbReference>
<evidence type="ECO:0000256" key="6">
    <source>
        <dbReference type="ARBA" id="ARBA00047936"/>
    </source>
</evidence>
<feature type="domain" description="ABC transporter" evidence="7">
    <location>
        <begin position="4"/>
        <end position="237"/>
    </location>
</feature>
<organism evidence="9 10">
    <name type="scientific">Methanoculleus chikugoensis</name>
    <dbReference type="NCBI Taxonomy" id="118126"/>
    <lineage>
        <taxon>Archaea</taxon>
        <taxon>Methanobacteriati</taxon>
        <taxon>Methanobacteriota</taxon>
        <taxon>Stenosarchaea group</taxon>
        <taxon>Methanomicrobia</taxon>
        <taxon>Methanomicrobiales</taxon>
        <taxon>Methanomicrobiaceae</taxon>
        <taxon>Methanoculleus</taxon>
    </lineage>
</organism>
<keyword evidence="9" id="KW-0547">Nucleotide-binding</keyword>
<gene>
    <name evidence="9" type="ORF">MchiMG62_21790</name>
</gene>
<protein>
    <recommendedName>
        <fullName evidence="5">Molybdate/tungstate import ATP-binding protein WtpC</fullName>
        <ecNumber evidence="4">7.3.2.6</ecNumber>
    </recommendedName>
</protein>